<evidence type="ECO:0000313" key="4">
    <source>
        <dbReference type="Proteomes" id="UP000534286"/>
    </source>
</evidence>
<keyword evidence="2" id="KW-0472">Membrane</keyword>
<name>A0A7W7RWT8_9ACTN</name>
<comment type="caution">
    <text evidence="3">The sequence shown here is derived from an EMBL/GenBank/DDBJ whole genome shotgun (WGS) entry which is preliminary data.</text>
</comment>
<accession>A0A7W7RWT8</accession>
<organism evidence="3 4">
    <name type="scientific">Streptosporangium album</name>
    <dbReference type="NCBI Taxonomy" id="47479"/>
    <lineage>
        <taxon>Bacteria</taxon>
        <taxon>Bacillati</taxon>
        <taxon>Actinomycetota</taxon>
        <taxon>Actinomycetes</taxon>
        <taxon>Streptosporangiales</taxon>
        <taxon>Streptosporangiaceae</taxon>
        <taxon>Streptosporangium</taxon>
    </lineage>
</organism>
<keyword evidence="2" id="KW-1133">Transmembrane helix</keyword>
<dbReference type="AlphaFoldDB" id="A0A7W7RWT8"/>
<evidence type="ECO:0000256" key="2">
    <source>
        <dbReference type="SAM" id="Phobius"/>
    </source>
</evidence>
<keyword evidence="1" id="KW-0175">Coiled coil</keyword>
<reference evidence="3 4" key="1">
    <citation type="submission" date="2020-08" db="EMBL/GenBank/DDBJ databases">
        <title>Sequencing the genomes of 1000 actinobacteria strains.</title>
        <authorList>
            <person name="Klenk H.-P."/>
        </authorList>
    </citation>
    <scope>NUCLEOTIDE SEQUENCE [LARGE SCALE GENOMIC DNA]</scope>
    <source>
        <strain evidence="3 4">DSM 43023</strain>
    </source>
</reference>
<dbReference type="Proteomes" id="UP000534286">
    <property type="component" value="Unassembled WGS sequence"/>
</dbReference>
<protein>
    <submittedName>
        <fullName evidence="3">Uncharacterized protein</fullName>
    </submittedName>
</protein>
<feature type="transmembrane region" description="Helical" evidence="2">
    <location>
        <begin position="234"/>
        <end position="252"/>
    </location>
</feature>
<dbReference type="RefSeq" id="WP_184755609.1">
    <property type="nucleotide sequence ID" value="NZ_BAABEK010000016.1"/>
</dbReference>
<dbReference type="EMBL" id="JACHJU010000001">
    <property type="protein sequence ID" value="MBB4939679.1"/>
    <property type="molecule type" value="Genomic_DNA"/>
</dbReference>
<proteinExistence type="predicted"/>
<keyword evidence="4" id="KW-1185">Reference proteome</keyword>
<feature type="coiled-coil region" evidence="1">
    <location>
        <begin position="252"/>
        <end position="279"/>
    </location>
</feature>
<keyword evidence="2" id="KW-0812">Transmembrane</keyword>
<feature type="coiled-coil region" evidence="1">
    <location>
        <begin position="5"/>
        <end position="52"/>
    </location>
</feature>
<gene>
    <name evidence="3" type="ORF">FHR32_003984</name>
</gene>
<sequence>MSNSSDRLHRRAARLQADAEKARAAELAEKARVAEQARVAQLAEQARAAEQARVVQARWSMMGREREWNTAGQVKADQAKVDAKFFDRLWKELTPAHRKVLKGLTYAGLVVGIPMVGYAVWHVGDPINYFDGRNTWNEMLSDLKDSAWDVWITYFSEVSPYWMGHASETVQRYLRFELIGMFDELGRIAVEISTTMSSLAWDITDYNISLVDLMTVFGPTLMIIMPFAGTLPGRAVLVAACFAFLKFLWGLIKELISKMKALDGKLQALNHKMNELQGLFNVGDNKLHLKPVGSDVNFWVPLSKETQ</sequence>
<evidence type="ECO:0000256" key="1">
    <source>
        <dbReference type="SAM" id="Coils"/>
    </source>
</evidence>
<evidence type="ECO:0000313" key="3">
    <source>
        <dbReference type="EMBL" id="MBB4939679.1"/>
    </source>
</evidence>